<name>A0A091J4E5_EGRGA</name>
<protein>
    <recommendedName>
        <fullName evidence="2">ribonuclease H</fullName>
        <ecNumber evidence="2">3.1.26.4</ecNumber>
    </recommendedName>
</protein>
<dbReference type="Gene3D" id="3.30.70.270">
    <property type="match status" value="2"/>
</dbReference>
<dbReference type="Pfam" id="PF06817">
    <property type="entry name" value="RVT_thumb"/>
    <property type="match status" value="1"/>
</dbReference>
<proteinExistence type="inferred from homology"/>
<feature type="domain" description="Reverse transcriptase" evidence="9">
    <location>
        <begin position="21"/>
        <end position="209"/>
    </location>
</feature>
<dbReference type="SUPFAM" id="SSF56672">
    <property type="entry name" value="DNA/RNA polymerases"/>
    <property type="match status" value="1"/>
</dbReference>
<keyword evidence="7" id="KW-0378">Hydrolase</keyword>
<comment type="similarity">
    <text evidence="1">Belongs to the beta type-B retroviral polymerase family. HERV class-II K(HML-2) pol subfamily.</text>
</comment>
<evidence type="ECO:0000256" key="8">
    <source>
        <dbReference type="ARBA" id="ARBA00022918"/>
    </source>
</evidence>
<evidence type="ECO:0000256" key="2">
    <source>
        <dbReference type="ARBA" id="ARBA00012180"/>
    </source>
</evidence>
<evidence type="ECO:0000256" key="1">
    <source>
        <dbReference type="ARBA" id="ARBA00010879"/>
    </source>
</evidence>
<dbReference type="EC" id="3.1.26.4" evidence="2"/>
<dbReference type="AlphaFoldDB" id="A0A091J4E5"/>
<dbReference type="GO" id="GO:0003964">
    <property type="term" value="F:RNA-directed DNA polymerase activity"/>
    <property type="evidence" value="ECO:0007669"/>
    <property type="project" value="UniProtKB-KW"/>
</dbReference>
<keyword evidence="11" id="KW-1185">Reference proteome</keyword>
<dbReference type="EMBL" id="KK501379">
    <property type="protein sequence ID" value="KFP14580.1"/>
    <property type="molecule type" value="Genomic_DNA"/>
</dbReference>
<sequence>DQWPLPQEKLNALHELVKEQLDAGHIEESHSPWNTPAFVIKKKSGKWQLLHDLRKVNAVMAPMGALQPGLLSATMIPMERDILVIDLKDCFFAIHLDAKDKDKFAFTVPTRNNPEPAKRYHWTVLPQGMKNSPTICQWFVAQALSTVRNKYKNVYCYHYMDDILLAASSKELLDTVEKDARHSLLEFGLVIAPEKVQWQEPWKYLGMNVLKRTVSPQPIQLKLEVKTLNDVQKLAGMLNWLRPYLGLTNEQMQPLLQLLKGDIDL</sequence>
<reference evidence="10 11" key="1">
    <citation type="submission" date="2014-04" db="EMBL/GenBank/DDBJ databases">
        <title>Genome evolution of avian class.</title>
        <authorList>
            <person name="Zhang G."/>
            <person name="Li C."/>
        </authorList>
    </citation>
    <scope>NUCLEOTIDE SEQUENCE [LARGE SCALE GENOMIC DNA]</scope>
    <source>
        <strain evidence="10">BGI_Z169</strain>
    </source>
</reference>
<organism evidence="10 11">
    <name type="scientific">Egretta garzetta</name>
    <name type="common">Little egret</name>
    <dbReference type="NCBI Taxonomy" id="188379"/>
    <lineage>
        <taxon>Eukaryota</taxon>
        <taxon>Metazoa</taxon>
        <taxon>Chordata</taxon>
        <taxon>Craniata</taxon>
        <taxon>Vertebrata</taxon>
        <taxon>Euteleostomi</taxon>
        <taxon>Archelosauria</taxon>
        <taxon>Archosauria</taxon>
        <taxon>Dinosauria</taxon>
        <taxon>Saurischia</taxon>
        <taxon>Theropoda</taxon>
        <taxon>Coelurosauria</taxon>
        <taxon>Aves</taxon>
        <taxon>Neognathae</taxon>
        <taxon>Neoaves</taxon>
        <taxon>Aequornithes</taxon>
        <taxon>Pelecaniformes</taxon>
        <taxon>Ardeidae</taxon>
        <taxon>Egretta</taxon>
    </lineage>
</organism>
<evidence type="ECO:0000256" key="4">
    <source>
        <dbReference type="ARBA" id="ARBA00022695"/>
    </source>
</evidence>
<accession>A0A091J4E5</accession>
<keyword evidence="4" id="KW-0548">Nucleotidyltransferase</keyword>
<dbReference type="Gene3D" id="3.10.10.10">
    <property type="entry name" value="HIV Type 1 Reverse Transcriptase, subunit A, domain 1"/>
    <property type="match status" value="1"/>
</dbReference>
<dbReference type="STRING" id="188379.A0A091J4E5"/>
<dbReference type="PROSITE" id="PS50878">
    <property type="entry name" value="RT_POL"/>
    <property type="match status" value="1"/>
</dbReference>
<dbReference type="InterPro" id="IPR000477">
    <property type="entry name" value="RT_dom"/>
</dbReference>
<keyword evidence="3" id="KW-0808">Transferase</keyword>
<evidence type="ECO:0000256" key="5">
    <source>
        <dbReference type="ARBA" id="ARBA00022722"/>
    </source>
</evidence>
<dbReference type="Proteomes" id="UP000053119">
    <property type="component" value="Unassembled WGS sequence"/>
</dbReference>
<evidence type="ECO:0000256" key="7">
    <source>
        <dbReference type="ARBA" id="ARBA00022801"/>
    </source>
</evidence>
<gene>
    <name evidence="10" type="ORF">Z169_11651</name>
</gene>
<evidence type="ECO:0000313" key="11">
    <source>
        <dbReference type="Proteomes" id="UP000053119"/>
    </source>
</evidence>
<dbReference type="PANTHER" id="PTHR41694:SF3">
    <property type="entry name" value="RNA-DIRECTED DNA POLYMERASE-RELATED"/>
    <property type="match status" value="1"/>
</dbReference>
<evidence type="ECO:0000259" key="9">
    <source>
        <dbReference type="PROSITE" id="PS50878"/>
    </source>
</evidence>
<keyword evidence="5" id="KW-0540">Nuclease</keyword>
<dbReference type="InterPro" id="IPR043502">
    <property type="entry name" value="DNA/RNA_pol_sf"/>
</dbReference>
<dbReference type="InterPro" id="IPR043128">
    <property type="entry name" value="Rev_trsase/Diguanyl_cyclase"/>
</dbReference>
<dbReference type="InterPro" id="IPR010661">
    <property type="entry name" value="RVT_thumb"/>
</dbReference>
<feature type="non-terminal residue" evidence="10">
    <location>
        <position position="1"/>
    </location>
</feature>
<evidence type="ECO:0000313" key="10">
    <source>
        <dbReference type="EMBL" id="KFP14580.1"/>
    </source>
</evidence>
<keyword evidence="8" id="KW-0695">RNA-directed DNA polymerase</keyword>
<evidence type="ECO:0000256" key="6">
    <source>
        <dbReference type="ARBA" id="ARBA00022759"/>
    </source>
</evidence>
<dbReference type="GO" id="GO:0004523">
    <property type="term" value="F:RNA-DNA hybrid ribonuclease activity"/>
    <property type="evidence" value="ECO:0007669"/>
    <property type="project" value="UniProtKB-EC"/>
</dbReference>
<dbReference type="PANTHER" id="PTHR41694">
    <property type="entry name" value="ENDOGENOUS RETROVIRUS GROUP K MEMBER POL PROTEIN"/>
    <property type="match status" value="1"/>
</dbReference>
<dbReference type="GO" id="GO:0035613">
    <property type="term" value="F:RNA stem-loop binding"/>
    <property type="evidence" value="ECO:0007669"/>
    <property type="project" value="TreeGrafter"/>
</dbReference>
<feature type="non-terminal residue" evidence="10">
    <location>
        <position position="265"/>
    </location>
</feature>
<dbReference type="Pfam" id="PF00078">
    <property type="entry name" value="RVT_1"/>
    <property type="match status" value="1"/>
</dbReference>
<keyword evidence="6" id="KW-0255">Endonuclease</keyword>
<evidence type="ECO:0000256" key="3">
    <source>
        <dbReference type="ARBA" id="ARBA00022679"/>
    </source>
</evidence>